<reference evidence="1" key="1">
    <citation type="submission" date="2021-06" db="EMBL/GenBank/DDBJ databases">
        <authorList>
            <person name="Kallberg Y."/>
            <person name="Tangrot J."/>
            <person name="Rosling A."/>
        </authorList>
    </citation>
    <scope>NUCLEOTIDE SEQUENCE</scope>
    <source>
        <strain evidence="1">MA461A</strain>
    </source>
</reference>
<name>A0ACA9SMN6_9GLOM</name>
<sequence length="78" mass="9492">MEEHWRTNCTGNRHCDICFKKYMELKQKPENLINRVKHIQETAKKIRAVKIIQQKWIEIIYKPDGLKTKELAEHYKLL</sequence>
<dbReference type="Proteomes" id="UP000789920">
    <property type="component" value="Unassembled WGS sequence"/>
</dbReference>
<dbReference type="EMBL" id="CAJVQC010141480">
    <property type="protein sequence ID" value="CAG8844192.1"/>
    <property type="molecule type" value="Genomic_DNA"/>
</dbReference>
<organism evidence="1 2">
    <name type="scientific">Racocetra persica</name>
    <dbReference type="NCBI Taxonomy" id="160502"/>
    <lineage>
        <taxon>Eukaryota</taxon>
        <taxon>Fungi</taxon>
        <taxon>Fungi incertae sedis</taxon>
        <taxon>Mucoromycota</taxon>
        <taxon>Glomeromycotina</taxon>
        <taxon>Glomeromycetes</taxon>
        <taxon>Diversisporales</taxon>
        <taxon>Gigasporaceae</taxon>
        <taxon>Racocetra</taxon>
    </lineage>
</organism>
<keyword evidence="2" id="KW-1185">Reference proteome</keyword>
<gene>
    <name evidence="1" type="ORF">RPERSI_LOCUS33105</name>
</gene>
<accession>A0ACA9SMN6</accession>
<evidence type="ECO:0000313" key="1">
    <source>
        <dbReference type="EMBL" id="CAG8844192.1"/>
    </source>
</evidence>
<comment type="caution">
    <text evidence="1">The sequence shown here is derived from an EMBL/GenBank/DDBJ whole genome shotgun (WGS) entry which is preliminary data.</text>
</comment>
<protein>
    <submittedName>
        <fullName evidence="1">32803_t:CDS:1</fullName>
    </submittedName>
</protein>
<evidence type="ECO:0000313" key="2">
    <source>
        <dbReference type="Proteomes" id="UP000789920"/>
    </source>
</evidence>
<proteinExistence type="predicted"/>